<accession>A0ABV7H803</accession>
<organism evidence="1 2">
    <name type="scientific">Piscinibacterium candidicorallinum</name>
    <dbReference type="NCBI Taxonomy" id="1793872"/>
    <lineage>
        <taxon>Bacteria</taxon>
        <taxon>Pseudomonadati</taxon>
        <taxon>Pseudomonadota</taxon>
        <taxon>Betaproteobacteria</taxon>
        <taxon>Burkholderiales</taxon>
        <taxon>Piscinibacterium</taxon>
    </lineage>
</organism>
<evidence type="ECO:0000313" key="2">
    <source>
        <dbReference type="Proteomes" id="UP001595556"/>
    </source>
</evidence>
<protein>
    <submittedName>
        <fullName evidence="1">Uncharacterized protein</fullName>
    </submittedName>
</protein>
<gene>
    <name evidence="1" type="ORF">ACFOEN_14655</name>
</gene>
<dbReference type="Proteomes" id="UP001595556">
    <property type="component" value="Unassembled WGS sequence"/>
</dbReference>
<reference evidence="2" key="1">
    <citation type="journal article" date="2019" name="Int. J. Syst. Evol. Microbiol.">
        <title>The Global Catalogue of Microorganisms (GCM) 10K type strain sequencing project: providing services to taxonomists for standard genome sequencing and annotation.</title>
        <authorList>
            <consortium name="The Broad Institute Genomics Platform"/>
            <consortium name="The Broad Institute Genome Sequencing Center for Infectious Disease"/>
            <person name="Wu L."/>
            <person name="Ma J."/>
        </authorList>
    </citation>
    <scope>NUCLEOTIDE SEQUENCE [LARGE SCALE GENOMIC DNA]</scope>
    <source>
        <strain evidence="2">KCTC 52168</strain>
    </source>
</reference>
<evidence type="ECO:0000313" key="1">
    <source>
        <dbReference type="EMBL" id="MFC3148868.1"/>
    </source>
</evidence>
<dbReference type="EMBL" id="JBHRTI010000010">
    <property type="protein sequence ID" value="MFC3148868.1"/>
    <property type="molecule type" value="Genomic_DNA"/>
</dbReference>
<proteinExistence type="predicted"/>
<keyword evidence="2" id="KW-1185">Reference proteome</keyword>
<name>A0ABV7H803_9BURK</name>
<comment type="caution">
    <text evidence="1">The sequence shown here is derived from an EMBL/GenBank/DDBJ whole genome shotgun (WGS) entry which is preliminary data.</text>
</comment>
<sequence length="91" mass="10153">MTEIIFVQAEPGLHDRLGQQFERFADSPVRAVLCERKQQTSQTGVVFKHTAACDSVGQVAGLPTRSEHCVDQGSCFFDVWHKHKHIAGAQF</sequence>